<dbReference type="EMBL" id="CP001804">
    <property type="protein sequence ID" value="ACY14508.1"/>
    <property type="molecule type" value="Genomic_DNA"/>
</dbReference>
<dbReference type="KEGG" id="hoh:Hoch_1962"/>
<accession>D0LZ38</accession>
<name>D0LZ38_HALO1</name>
<evidence type="ECO:0000313" key="2">
    <source>
        <dbReference type="EMBL" id="ACY14508.1"/>
    </source>
</evidence>
<evidence type="ECO:0000313" key="3">
    <source>
        <dbReference type="Proteomes" id="UP000001880"/>
    </source>
</evidence>
<sequence>MNRPARGWRRAAELAALVALAGALSLLATPAARAQSDADASLAHSAAAILRDAAGAMDEGAYQRAADLARGITANPSVPKPDRAEAWRIYGLASFFLEAFDEAERAFLTYLKLDVEGRLDPALVPPEAIVFFEDVRARHAAELHAFRPAPQRRRYRALNLLVPAGQFQNGHTTKGWVLTGLGSAALIANLSSYAVLRRWCDDDTRVCSSGGESRTESARTLRTVNLVAGAVLFSTYLYGVIDGFARFRGTPEPAGESRASLRVVPGPGGGVVWFDLRF</sequence>
<reference evidence="2 3" key="1">
    <citation type="journal article" date="2010" name="Stand. Genomic Sci.">
        <title>Complete genome sequence of Haliangium ochraceum type strain (SMP-2).</title>
        <authorList>
            <consortium name="US DOE Joint Genome Institute (JGI-PGF)"/>
            <person name="Ivanova N."/>
            <person name="Daum C."/>
            <person name="Lang E."/>
            <person name="Abt B."/>
            <person name="Kopitz M."/>
            <person name="Saunders E."/>
            <person name="Lapidus A."/>
            <person name="Lucas S."/>
            <person name="Glavina Del Rio T."/>
            <person name="Nolan M."/>
            <person name="Tice H."/>
            <person name="Copeland A."/>
            <person name="Cheng J.F."/>
            <person name="Chen F."/>
            <person name="Bruce D."/>
            <person name="Goodwin L."/>
            <person name="Pitluck S."/>
            <person name="Mavromatis K."/>
            <person name="Pati A."/>
            <person name="Mikhailova N."/>
            <person name="Chen A."/>
            <person name="Palaniappan K."/>
            <person name="Land M."/>
            <person name="Hauser L."/>
            <person name="Chang Y.J."/>
            <person name="Jeffries C.D."/>
            <person name="Detter J.C."/>
            <person name="Brettin T."/>
            <person name="Rohde M."/>
            <person name="Goker M."/>
            <person name="Bristow J."/>
            <person name="Markowitz V."/>
            <person name="Eisen J.A."/>
            <person name="Hugenholtz P."/>
            <person name="Kyrpides N.C."/>
            <person name="Klenk H.P."/>
        </authorList>
    </citation>
    <scope>NUCLEOTIDE SEQUENCE [LARGE SCALE GENOMIC DNA]</scope>
    <source>
        <strain evidence="3">DSM 14365 / CIP 107738 / JCM 11303 / AJ 13395 / SMP-2</strain>
    </source>
</reference>
<dbReference type="Proteomes" id="UP000001880">
    <property type="component" value="Chromosome"/>
</dbReference>
<dbReference type="AlphaFoldDB" id="D0LZ38"/>
<dbReference type="RefSeq" id="WP_012827116.1">
    <property type="nucleotide sequence ID" value="NC_013440.1"/>
</dbReference>
<dbReference type="STRING" id="502025.Hoch_1962"/>
<feature type="signal peptide" evidence="1">
    <location>
        <begin position="1"/>
        <end position="34"/>
    </location>
</feature>
<protein>
    <recommendedName>
        <fullName evidence="4">DUF5683 domain-containing protein</fullName>
    </recommendedName>
</protein>
<keyword evidence="1" id="KW-0732">Signal</keyword>
<dbReference type="HOGENOM" id="CLU_1000279_0_0_7"/>
<gene>
    <name evidence="2" type="ordered locus">Hoch_1962</name>
</gene>
<feature type="chain" id="PRO_5003011047" description="DUF5683 domain-containing protein" evidence="1">
    <location>
        <begin position="35"/>
        <end position="278"/>
    </location>
</feature>
<evidence type="ECO:0008006" key="4">
    <source>
        <dbReference type="Google" id="ProtNLM"/>
    </source>
</evidence>
<evidence type="ECO:0000256" key="1">
    <source>
        <dbReference type="SAM" id="SignalP"/>
    </source>
</evidence>
<organism evidence="2 3">
    <name type="scientific">Haliangium ochraceum (strain DSM 14365 / JCM 11303 / SMP-2)</name>
    <dbReference type="NCBI Taxonomy" id="502025"/>
    <lineage>
        <taxon>Bacteria</taxon>
        <taxon>Pseudomonadati</taxon>
        <taxon>Myxococcota</taxon>
        <taxon>Polyangia</taxon>
        <taxon>Haliangiales</taxon>
        <taxon>Kofleriaceae</taxon>
        <taxon>Haliangium</taxon>
    </lineage>
</organism>
<keyword evidence="3" id="KW-1185">Reference proteome</keyword>
<dbReference type="OrthoDB" id="5380391at2"/>
<proteinExistence type="predicted"/>